<dbReference type="Gene3D" id="2.60.40.2070">
    <property type="match status" value="1"/>
</dbReference>
<dbReference type="InterPro" id="IPR025949">
    <property type="entry name" value="PapC-like_C"/>
</dbReference>
<feature type="region of interest" description="Disordered" evidence="1">
    <location>
        <begin position="119"/>
        <end position="140"/>
    </location>
</feature>
<evidence type="ECO:0000256" key="1">
    <source>
        <dbReference type="SAM" id="MobiDB-lite"/>
    </source>
</evidence>
<dbReference type="AlphaFoldDB" id="A0A1I5EDN8"/>
<evidence type="ECO:0000313" key="3">
    <source>
        <dbReference type="EMBL" id="SFO09728.1"/>
    </source>
</evidence>
<dbReference type="PANTHER" id="PTHR30451:SF10">
    <property type="entry name" value="OUTER MEMBRANE USHER PROTEIN YFCU-RELATED"/>
    <property type="match status" value="1"/>
</dbReference>
<dbReference type="Proteomes" id="UP000199011">
    <property type="component" value="Unassembled WGS sequence"/>
</dbReference>
<accession>A0A1I5EDN8</accession>
<protein>
    <submittedName>
        <fullName evidence="3">Outer membrane usher protein PapC</fullName>
    </submittedName>
</protein>
<gene>
    <name evidence="3" type="ORF">SAMN05421579_1658</name>
</gene>
<dbReference type="GO" id="GO:0009279">
    <property type="term" value="C:cell outer membrane"/>
    <property type="evidence" value="ECO:0007669"/>
    <property type="project" value="TreeGrafter"/>
</dbReference>
<feature type="domain" description="PapC-like C-terminal" evidence="2">
    <location>
        <begin position="44"/>
        <end position="97"/>
    </location>
</feature>
<dbReference type="GO" id="GO:0015473">
    <property type="term" value="F:fimbrial usher porin activity"/>
    <property type="evidence" value="ECO:0007669"/>
    <property type="project" value="InterPro"/>
</dbReference>
<dbReference type="InterPro" id="IPR043142">
    <property type="entry name" value="PapC-like_C_sf"/>
</dbReference>
<dbReference type="Pfam" id="PF13953">
    <property type="entry name" value="PapC_C"/>
    <property type="match status" value="1"/>
</dbReference>
<keyword evidence="4" id="KW-1185">Reference proteome</keyword>
<reference evidence="4" key="1">
    <citation type="submission" date="2016-10" db="EMBL/GenBank/DDBJ databases">
        <authorList>
            <person name="Varghese N."/>
            <person name="Submissions S."/>
        </authorList>
    </citation>
    <scope>NUCLEOTIDE SEQUENCE [LARGE SCALE GENOMIC DNA]</scope>
    <source>
        <strain evidence="4">DSM 16522</strain>
    </source>
</reference>
<proteinExistence type="predicted"/>
<dbReference type="GO" id="GO:0009297">
    <property type="term" value="P:pilus assembly"/>
    <property type="evidence" value="ECO:0007669"/>
    <property type="project" value="InterPro"/>
</dbReference>
<organism evidence="3 4">
    <name type="scientific">Xenorhabdus japonica</name>
    <dbReference type="NCBI Taxonomy" id="53341"/>
    <lineage>
        <taxon>Bacteria</taxon>
        <taxon>Pseudomonadati</taxon>
        <taxon>Pseudomonadota</taxon>
        <taxon>Gammaproteobacteria</taxon>
        <taxon>Enterobacterales</taxon>
        <taxon>Morganellaceae</taxon>
        <taxon>Xenorhabdus</taxon>
    </lineage>
</organism>
<dbReference type="EMBL" id="FOVO01000065">
    <property type="protein sequence ID" value="SFO09728.1"/>
    <property type="molecule type" value="Genomic_DNA"/>
</dbReference>
<dbReference type="PANTHER" id="PTHR30451">
    <property type="entry name" value="OUTER MEMBRANE USHER PROTEIN"/>
    <property type="match status" value="1"/>
</dbReference>
<sequence>MIDVNKLSENMEARNAVVESVLTDGAIGYRKFEVLTGNRLFAVLKLEDGNSPPFGASVRNAAGRELGIVGDRGIAWISGAQPSETLRVNWNNNQQCLSTLPSHIHSLSQLILPCKSEDSDRETSNVTASGHDIPKNKIIK</sequence>
<dbReference type="InterPro" id="IPR000015">
    <property type="entry name" value="Fimb_usher"/>
</dbReference>
<dbReference type="STRING" id="53341.SAMN05421579_1658"/>
<evidence type="ECO:0000313" key="4">
    <source>
        <dbReference type="Proteomes" id="UP000199011"/>
    </source>
</evidence>
<evidence type="ECO:0000259" key="2">
    <source>
        <dbReference type="Pfam" id="PF13953"/>
    </source>
</evidence>
<name>A0A1I5EDN8_9GAMM</name>